<evidence type="ECO:0000313" key="4">
    <source>
        <dbReference type="Proteomes" id="UP000001068"/>
    </source>
</evidence>
<evidence type="ECO:0000256" key="2">
    <source>
        <dbReference type="ARBA" id="ARBA00025626"/>
    </source>
</evidence>
<organism evidence="3 4">
    <name type="scientific">Desulfurococcus mucosus (strain ATCC 35584 / DSM 2162 / JCM 9187 / O7/1)</name>
    <dbReference type="NCBI Taxonomy" id="765177"/>
    <lineage>
        <taxon>Archaea</taxon>
        <taxon>Thermoproteota</taxon>
        <taxon>Thermoprotei</taxon>
        <taxon>Desulfurococcales</taxon>
        <taxon>Desulfurococcaceae</taxon>
        <taxon>Desulfurococcus</taxon>
    </lineage>
</organism>
<dbReference type="GO" id="GO:0051607">
    <property type="term" value="P:defense response to virus"/>
    <property type="evidence" value="ECO:0007669"/>
    <property type="project" value="UniProtKB-KW"/>
</dbReference>
<dbReference type="NCBIfam" id="TIGR01875">
    <property type="entry name" value="cas_MJ0381"/>
    <property type="match status" value="1"/>
</dbReference>
<dbReference type="PANTHER" id="PTHR37459:SF1">
    <property type="entry name" value="CRISPR-ASSOCIATED PROTEIN CAS7_CST2_DEVR"/>
    <property type="match status" value="1"/>
</dbReference>
<gene>
    <name evidence="3" type="ordered locus">Desmu_0994</name>
</gene>
<dbReference type="RefSeq" id="WP_013562518.1">
    <property type="nucleotide sequence ID" value="NC_014961.1"/>
</dbReference>
<dbReference type="Proteomes" id="UP000001068">
    <property type="component" value="Chromosome"/>
</dbReference>
<dbReference type="InterPro" id="IPR002764">
    <property type="entry name" value="Cas7/Cst2/DevR_sub_I-a/Apern"/>
</dbReference>
<dbReference type="eggNOG" id="arCOG03617">
    <property type="taxonomic scope" value="Archaea"/>
</dbReference>
<dbReference type="InterPro" id="IPR010154">
    <property type="entry name" value="CRISPR-assoc_Cas7/Cst2/DevR"/>
</dbReference>
<name>E8R9X0_DESM0</name>
<dbReference type="OrthoDB" id="97643at2157"/>
<evidence type="ECO:0000313" key="3">
    <source>
        <dbReference type="EMBL" id="ADV65296.1"/>
    </source>
</evidence>
<keyword evidence="1" id="KW-0051">Antiviral defense</keyword>
<dbReference type="GeneID" id="10153694"/>
<dbReference type="Pfam" id="PF01905">
    <property type="entry name" value="DevR"/>
    <property type="match status" value="1"/>
</dbReference>
<dbReference type="KEGG" id="dmu:Desmu_0994"/>
<dbReference type="AlphaFoldDB" id="E8R9X0"/>
<proteinExistence type="predicted"/>
<dbReference type="InterPro" id="IPR052681">
    <property type="entry name" value="CRISPR-Cas7/Cst2/DevR"/>
</dbReference>
<protein>
    <submittedName>
        <fullName evidence="3">CRISPR-associated autoregulator, DevR family</fullName>
    </submittedName>
</protein>
<dbReference type="EMBL" id="CP002363">
    <property type="protein sequence ID" value="ADV65296.1"/>
    <property type="molecule type" value="Genomic_DNA"/>
</dbReference>
<keyword evidence="4" id="KW-1185">Reference proteome</keyword>
<dbReference type="HOGENOM" id="CLU_054331_0_0_2"/>
<dbReference type="PANTHER" id="PTHR37459">
    <property type="match status" value="1"/>
</dbReference>
<sequence precursor="true">MVNLCLAARVRANVEALNMTETIGNVSKHRRAPYIISTREGYKLVYVPAISGESLGHAFQANLVDAAQYIYGVEKKPVPLDPYSARYEFVKFSDSKHLPESLKKILEESGKKKKEGIEELQHLFEKTAIQESIVADIGGFMLAEKMPVRRTSLFEVGYAVPVEEAVSESIIEAQMHARQAVVGLEVEEKTSGKKAGEEAGEGKEAKQQMLYYVEVASTVYGMSMCIDLGSIGVTSMVKREEAVAKDEKLRRVKSALLALAMTFGLQLYGAKRSRFSPVLSIENMVAVISKPLPIAASPPQVSTYIEETVSRVQSTVAMLKKLGVTEDAIVLVYGKDVKDAAVFKTPEALFDKLFDEVLKRVG</sequence>
<comment type="function">
    <text evidence="2">CRISPR (clustered regularly interspaced short palindromic repeat) is an adaptive immune system that provides protection against mobile genetic elements (viruses, transposable elements and conjugative plasmids). CRISPR clusters contain spacers, sequences complementary to antecedent mobile elements, and target invading nucleic acids. CRISPR clusters are transcribed and processed into CRISPR RNA (crRNA).</text>
</comment>
<dbReference type="NCBIfam" id="TIGR02583">
    <property type="entry name" value="DevR_archaea"/>
    <property type="match status" value="1"/>
</dbReference>
<dbReference type="STRING" id="765177.Desmu_0994"/>
<reference evidence="4" key="1">
    <citation type="submission" date="2010-11" db="EMBL/GenBank/DDBJ databases">
        <title>The complete genome of Desulfurococcus mucosus DSM 2162.</title>
        <authorList>
            <consortium name="US DOE Joint Genome Institute (JGI-PGF)"/>
            <person name="Lucas S."/>
            <person name="Copeland A."/>
            <person name="Lapidus A."/>
            <person name="Bruce D."/>
            <person name="Goodwin L."/>
            <person name="Pitluck S."/>
            <person name="Kyrpides N."/>
            <person name="Mavromatis K."/>
            <person name="Pagani I."/>
            <person name="Ivanova N."/>
            <person name="Ovchinnikova G."/>
            <person name="Chertkov O."/>
            <person name="Held B."/>
            <person name="Brettin T."/>
            <person name="Detter J.C."/>
            <person name="Tapia R."/>
            <person name="Han C."/>
            <person name="Land M."/>
            <person name="Hauser L."/>
            <person name="Markowitz V."/>
            <person name="Cheng J.-F."/>
            <person name="Hugenholtz P."/>
            <person name="Woyke T."/>
            <person name="Wu D."/>
            <person name="Wirth R."/>
            <person name="Bilek Y."/>
            <person name="Hader T."/>
            <person name="Klenk H.-P."/>
            <person name="Eisen J.A."/>
        </authorList>
    </citation>
    <scope>NUCLEOTIDE SEQUENCE [LARGE SCALE GENOMIC DNA]</scope>
    <source>
        <strain evidence="4">ATCC 35584 / DSM 2162 / JCM 9187 / O7/1</strain>
    </source>
</reference>
<evidence type="ECO:0000256" key="1">
    <source>
        <dbReference type="ARBA" id="ARBA00023118"/>
    </source>
</evidence>
<reference evidence="3 4" key="2">
    <citation type="journal article" date="2011" name="Stand. Genomic Sci.">
        <title>Complete genome sequence of Desulfurococcus mucosus type strain (O7/1).</title>
        <authorList>
            <person name="Wirth R."/>
            <person name="Chertkov O."/>
            <person name="Held B."/>
            <person name="Lapidus A."/>
            <person name="Nolan M."/>
            <person name="Lucas S."/>
            <person name="Hammon N."/>
            <person name="Deshpande S."/>
            <person name="Cheng J.F."/>
            <person name="Tapia R."/>
            <person name="Han C."/>
            <person name="Goodwin L."/>
            <person name="Pitluck S."/>
            <person name="Liolios K."/>
            <person name="Ioanna P."/>
            <person name="Ivanova N."/>
            <person name="Mavromatis K."/>
            <person name="Mikhailova N."/>
            <person name="Pati A."/>
            <person name="Chen A."/>
            <person name="Palaniappan K."/>
            <person name="Land M."/>
            <person name="Hauser L."/>
            <person name="Chang Y.J."/>
            <person name="Jeffries C.D."/>
            <person name="Bilek Y."/>
            <person name="Hader T."/>
            <person name="Rohde M."/>
            <person name="Spring S."/>
            <person name="Sikorski J."/>
            <person name="Goker M."/>
            <person name="Woyke T."/>
            <person name="Bristow J."/>
            <person name="Eisen J.A."/>
            <person name="Markowitz V."/>
            <person name="Hugenholtz P."/>
            <person name="Kyrpides N.C."/>
            <person name="Klenk H.P."/>
        </authorList>
    </citation>
    <scope>NUCLEOTIDE SEQUENCE [LARGE SCALE GENOMIC DNA]</scope>
    <source>
        <strain evidence="4">ATCC 35584 / DSM 2162 / JCM 9187 / O7/1</strain>
    </source>
</reference>
<accession>E8R9X0</accession>